<gene>
    <name evidence="3" type="ORF">DP939_37865</name>
</gene>
<comment type="caution">
    <text evidence="3">The sequence shown here is derived from an EMBL/GenBank/DDBJ whole genome shotgun (WGS) entry which is preliminary data.</text>
</comment>
<evidence type="ECO:0000313" key="4">
    <source>
        <dbReference type="Proteomes" id="UP000253303"/>
    </source>
</evidence>
<dbReference type="Pfam" id="PF02481">
    <property type="entry name" value="DNA_processg_A"/>
    <property type="match status" value="1"/>
</dbReference>
<dbReference type="PANTHER" id="PTHR43022">
    <property type="entry name" value="PROTEIN SMF"/>
    <property type="match status" value="1"/>
</dbReference>
<organism evidence="3 4">
    <name type="scientific">Spongiactinospora rosea</name>
    <dbReference type="NCBI Taxonomy" id="2248750"/>
    <lineage>
        <taxon>Bacteria</taxon>
        <taxon>Bacillati</taxon>
        <taxon>Actinomycetota</taxon>
        <taxon>Actinomycetes</taxon>
        <taxon>Streptosporangiales</taxon>
        <taxon>Streptosporangiaceae</taxon>
        <taxon>Spongiactinospora</taxon>
    </lineage>
</organism>
<dbReference type="OrthoDB" id="9785707at2"/>
<dbReference type="RefSeq" id="WP_113985653.1">
    <property type="nucleotide sequence ID" value="NZ_QMEY01000027.1"/>
</dbReference>
<dbReference type="EMBL" id="QMEY01000027">
    <property type="protein sequence ID" value="RBQ14957.1"/>
    <property type="molecule type" value="Genomic_DNA"/>
</dbReference>
<dbReference type="InterPro" id="IPR057666">
    <property type="entry name" value="DrpA_SLOG"/>
</dbReference>
<name>A0A366LMB6_9ACTN</name>
<protein>
    <recommendedName>
        <fullName evidence="2">Smf/DprA SLOG domain-containing protein</fullName>
    </recommendedName>
</protein>
<evidence type="ECO:0000313" key="3">
    <source>
        <dbReference type="EMBL" id="RBQ14957.1"/>
    </source>
</evidence>
<dbReference type="Proteomes" id="UP000253303">
    <property type="component" value="Unassembled WGS sequence"/>
</dbReference>
<dbReference type="GO" id="GO:0009294">
    <property type="term" value="P:DNA-mediated transformation"/>
    <property type="evidence" value="ECO:0007669"/>
    <property type="project" value="InterPro"/>
</dbReference>
<dbReference type="Gene3D" id="3.40.50.450">
    <property type="match status" value="1"/>
</dbReference>
<dbReference type="SUPFAM" id="SSF102405">
    <property type="entry name" value="MCP/YpsA-like"/>
    <property type="match status" value="1"/>
</dbReference>
<comment type="similarity">
    <text evidence="1">Belongs to the DprA/Smf family.</text>
</comment>
<dbReference type="InterPro" id="IPR003488">
    <property type="entry name" value="DprA"/>
</dbReference>
<feature type="domain" description="Smf/DprA SLOG" evidence="2">
    <location>
        <begin position="91"/>
        <end position="291"/>
    </location>
</feature>
<keyword evidence="4" id="KW-1185">Reference proteome</keyword>
<accession>A0A366LMB6</accession>
<reference evidence="3 4" key="1">
    <citation type="submission" date="2018-06" db="EMBL/GenBank/DDBJ databases">
        <title>Sphaerisporangium craniellae sp. nov., isolated from a marine sponge in the South China Sea.</title>
        <authorList>
            <person name="Li L."/>
        </authorList>
    </citation>
    <scope>NUCLEOTIDE SEQUENCE [LARGE SCALE GENOMIC DNA]</scope>
    <source>
        <strain evidence="3 4">LHW63015</strain>
    </source>
</reference>
<evidence type="ECO:0000256" key="1">
    <source>
        <dbReference type="ARBA" id="ARBA00006525"/>
    </source>
</evidence>
<proteinExistence type="inferred from homology"/>
<dbReference type="AlphaFoldDB" id="A0A366LMB6"/>
<sequence>MTMSTSDERAAVLALTKATRDRPWHHTARAIAMAGSALRLLDGEPSELDALDALDDDDKAHVAAIRGRLQHGDVAWARDLIAAMRSHGHRLITVLDDAYPGNMFWTNDYQPFLWTHGHPAFTDDRSVAIVGEDDRDHAAAVARAVAEAGLTVVAPLRTRLDAAVHESAIAAGGRTVGVLDGGMGERTTGGRYASVARRVVEHGALVSQFWPDTVSTERTVALTCIVTCGLAAITYVVDGRSGGFSSPHVTNSLKTGKPVFVPQRLHQEQPWVAQAGFRGGITVVQDIDDFCKPAVNLVDMSSQPTMF</sequence>
<dbReference type="PANTHER" id="PTHR43022:SF1">
    <property type="entry name" value="PROTEIN SMF"/>
    <property type="match status" value="1"/>
</dbReference>
<evidence type="ECO:0000259" key="2">
    <source>
        <dbReference type="Pfam" id="PF02481"/>
    </source>
</evidence>